<comment type="caution">
    <text evidence="4">The sequence shown here is derived from an EMBL/GenBank/DDBJ whole genome shotgun (WGS) entry which is preliminary data.</text>
</comment>
<gene>
    <name evidence="4" type="ORF">HED64_04065</name>
</gene>
<dbReference type="SUPFAM" id="SSF52540">
    <property type="entry name" value="P-loop containing nucleoside triphosphate hydrolases"/>
    <property type="match status" value="1"/>
</dbReference>
<organism evidence="4 5">
    <name type="scientific">Paeniglutamicibacter terrestris</name>
    <dbReference type="NCBI Taxonomy" id="2723403"/>
    <lineage>
        <taxon>Bacteria</taxon>
        <taxon>Bacillati</taxon>
        <taxon>Actinomycetota</taxon>
        <taxon>Actinomycetes</taxon>
        <taxon>Micrococcales</taxon>
        <taxon>Micrococcaceae</taxon>
        <taxon>Paeniglutamicibacter</taxon>
    </lineage>
</organism>
<sequence length="2200" mass="242660">MSEETTLVESVMALAAGALSEHVGEYLTGDRHSAEWHELSEALLSDEEWSSQPTELYDVHGLLALFSLEVPGYGQIFEVSGGQLRRIESVGAMLRGWNGSYNLMDASDVDVLCEQLGDLLLSFNLKNAASELRTLIAEEAVRSAITSNESFERTPGINDLGVAGLGTPPDPSSIRIDIHASNVLTPETLRSSENKFSAKHMVECVEIRSLEWSGSATLGISYVAGGRMISEPLERVIQVEYGVTRVDGFAIEFDPRELDDMAPSLDGQLVVQLRHGSLVVAESRQSVQTLAPSRWQGASDTIGAESLAAFVLPQDPEIQKLLESANAIFTQQTNSSIFDFYSAVDAKSAAERVDRIVECIYESVARTDISLIDSSPSWSGTPSEGIPMGTPTDVLVGRRGTRMDIVLTLAAALEAAGINSALFLDSSRVFVGYFRNTSRLRLASGFDFSEALAKMHNDSLRIIDPVGMTSSARASIMDGAAQVRWEIATAGSQTQPQDTRVVLDLQAARLAGIFPAAGVVANGRNANRVASYTSMQQNLLGKPQITVAFNNAPIKMPTLAKTASRLGTARAVGGVGQASRVEQWKKQLLDLTFRNKLLNFAPRARFPLAVPGDALADFIELLENDKPFALVPSDQLDSGSTAEKCVTVSQPHARRRQSLVNARRIQVPLAEEKYVRQLRSIQGAAQSEAQEAGANSLFLAVGTLRWILGSSTYVSPLILVPAALSTSSDEQFKIEIDSAGTVQPNLCLMEKLRLEFGIETRELTEASTGSEGFDIEGFFAVFRGKLSAAGVQFEIERTVDLANLQFAKFRMWKDLDEHWTQISRNTVVSHLMQGKARPFAGDRRNRLKQQIVDLDVLAENCPLPADSTQLTAISRAVNGETFILEGPPGTGKSQTITNMIAVAMAQGKSVLFVAEKRAALDVVKRRLEAAGLDKYTLDLHDKHARISHVRRQIRVALEHKGEGTAGIDAGLPEQLQQVRSELATYAKKLHEPNSLGFSLYSARTQQLAINDTVVALPIPEQFVRQRGAQSVQRLRQQLDDLATTAAPAKPAVRHPWGFLGTSVPDSSLSGIFKAAEAYSKSLEDIVSSVSDPDVVQIVELSVTPGNFRLIAKVLRAGVPIRLLDKVSIPNWQEKTHSYLLRFEEILGMSSPMYEIFTHEILDLDLDRLVSDAETAVQSGFMGIGRKKNVRAVIESLGNAWRGMHTDEATIVVSLRKAQTLHRKIQDLRRDINAHSGLELPDDWSPLDAQHLGDLKGRVESLTESSRTWQALKKSEKLSVLAPVDRLVDKSNARHRAADDLLAFAAKWQDLLEQIPGTQDAVDVWAAGRPLATSWFKTDWERRTDWSGERDLRAWNTFQHALKPIHDAGLEQAADLLRTGRYPLENAVVGFDKGLANALVAERLGATELKRFNPVDHERKVQAFNQRSKEMRQQLRRTIPEAIIRNRNIASADHKSRAKLLRQAIKPAGMGTRELMVTFPDVITRVMPCTLVSPDSVARFFPAEAGMFDLVIFDEASQIRVADALGAMGRAKAVVVVGDSQQMPPTSVAMSSLQDENEGLDEVVMDEESILRECEQSGIPRLWLSGHYRSQSESLIAFSNQHFYENRLTTFPAPRVDGGEEQEAGYGISLVKVDGRFYRSNDSGIDAKLKRTNPVEARAIVNAVKLRFAKSRNDVPSLGVITFNAQQRDLIEGMLRDDENSRLEAALEGDNGLFVKNLENVQGDERDTIFFSTAFSPDEKGILPLNFGPLNHAGGERRLNVAVTRARKEVIVFSSFAPEQLRAENSESVGIKRLRDYLDVAQKGTKILSSNTQSAHRVDRHREQIAEQLRARGFFVKTSVGLSNFKIDLVVSSPERPDKPLVAILLDGEDWAERKTVGDRDGLPQQVLEGVLGWPATMRIWMPDWHSNANAVSNRVRSKVATALREVGRKEVQQRRSEEGVSVEPSPVEKRVEVLDDVDVNRQHPLTREQRRIPAGMEPLFSEDLLAGGGPSKGIESRPDAVLNVQEQMHERKDAAVSAFEPWRPRIAGSRAELDELSSRKVAGRACALLGEIVDAEWPINSSRLGTLANRAFGLSKVSMARELAIVRLLDRTKYKRDSEGFVWPKSIDFGRWRGYRTGTVLWPDMSLVQISPTEIANAMEAILTVNGPMARDDLFRATALEFGGRRLPTSWSATWVDKGLDVARQRKSIRLTNGFYQLVQ</sequence>
<evidence type="ECO:0000259" key="3">
    <source>
        <dbReference type="Pfam" id="PF18741"/>
    </source>
</evidence>
<accession>A0ABX1G2Q0</accession>
<evidence type="ECO:0000313" key="5">
    <source>
        <dbReference type="Proteomes" id="UP000746595"/>
    </source>
</evidence>
<dbReference type="InterPro" id="IPR025103">
    <property type="entry name" value="DUF4011"/>
</dbReference>
<dbReference type="Pfam" id="PF13195">
    <property type="entry name" value="DUF4011"/>
    <property type="match status" value="1"/>
</dbReference>
<dbReference type="CDD" id="cd18808">
    <property type="entry name" value="SF1_C_Upf1"/>
    <property type="match status" value="1"/>
</dbReference>
<dbReference type="Pfam" id="PF18741">
    <property type="entry name" value="MTES_1575"/>
    <property type="match status" value="1"/>
</dbReference>
<feature type="domain" description="DNA2/NAM7 helicase-like C-terminal" evidence="2">
    <location>
        <begin position="1567"/>
        <end position="1773"/>
    </location>
</feature>
<evidence type="ECO:0000313" key="4">
    <source>
        <dbReference type="EMBL" id="NKG19886.1"/>
    </source>
</evidence>
<dbReference type="InterPro" id="IPR045055">
    <property type="entry name" value="DNA2/NAM7-like"/>
</dbReference>
<dbReference type="Gene3D" id="3.40.50.300">
    <property type="entry name" value="P-loop containing nucleotide triphosphate hydrolases"/>
    <property type="match status" value="3"/>
</dbReference>
<feature type="domain" description="Restriction endonuclease type II-like" evidence="3">
    <location>
        <begin position="1822"/>
        <end position="1918"/>
    </location>
</feature>
<dbReference type="InterPro" id="IPR041677">
    <property type="entry name" value="DNA2/NAM7_AAA_11"/>
</dbReference>
<reference evidence="4 5" key="1">
    <citation type="submission" date="2020-04" db="EMBL/GenBank/DDBJ databases">
        <title>Paeniglutamicibacter sp. ANT13_2, a novel actinomycete isolated from sediment in Antarctica.</title>
        <authorList>
            <person name="Sakdapetsiri C."/>
            <person name="Pinyakong O."/>
        </authorList>
    </citation>
    <scope>NUCLEOTIDE SEQUENCE [LARGE SCALE GENOMIC DNA]</scope>
    <source>
        <strain evidence="4 5">ANT13_2</strain>
    </source>
</reference>
<name>A0ABX1G2Q0_9MICC</name>
<evidence type="ECO:0000259" key="1">
    <source>
        <dbReference type="Pfam" id="PF13086"/>
    </source>
</evidence>
<dbReference type="InterPro" id="IPR041679">
    <property type="entry name" value="DNA2/NAM7-like_C"/>
</dbReference>
<dbReference type="Pfam" id="PF13086">
    <property type="entry name" value="AAA_11"/>
    <property type="match status" value="2"/>
</dbReference>
<dbReference type="Proteomes" id="UP000746595">
    <property type="component" value="Unassembled WGS sequence"/>
</dbReference>
<keyword evidence="5" id="KW-1185">Reference proteome</keyword>
<feature type="domain" description="DNA2/NAM7 helicase helicase" evidence="1">
    <location>
        <begin position="866"/>
        <end position="955"/>
    </location>
</feature>
<evidence type="ECO:0000259" key="2">
    <source>
        <dbReference type="Pfam" id="PF13087"/>
    </source>
</evidence>
<dbReference type="Pfam" id="PF13087">
    <property type="entry name" value="AAA_12"/>
    <property type="match status" value="1"/>
</dbReference>
<dbReference type="InterPro" id="IPR047187">
    <property type="entry name" value="SF1_C_Upf1"/>
</dbReference>
<dbReference type="PANTHER" id="PTHR10887">
    <property type="entry name" value="DNA2/NAM7 HELICASE FAMILY"/>
    <property type="match status" value="1"/>
</dbReference>
<dbReference type="RefSeq" id="WP_168150777.1">
    <property type="nucleotide sequence ID" value="NZ_JAAWVT010000001.1"/>
</dbReference>
<dbReference type="InterPro" id="IPR027417">
    <property type="entry name" value="P-loop_NTPase"/>
</dbReference>
<feature type="domain" description="DNA2/NAM7 helicase helicase" evidence="1">
    <location>
        <begin position="1456"/>
        <end position="1546"/>
    </location>
</feature>
<dbReference type="EMBL" id="JAAWVT010000001">
    <property type="protein sequence ID" value="NKG19886.1"/>
    <property type="molecule type" value="Genomic_DNA"/>
</dbReference>
<protein>
    <submittedName>
        <fullName evidence="4">DUF4011 domain-containing protein</fullName>
    </submittedName>
</protein>
<proteinExistence type="predicted"/>
<dbReference type="InterPro" id="IPR049468">
    <property type="entry name" value="Restrct_endonuc-II-like_dom"/>
</dbReference>